<reference evidence="2" key="1">
    <citation type="submission" date="2022-11" db="UniProtKB">
        <authorList>
            <consortium name="WormBaseParasite"/>
        </authorList>
    </citation>
    <scope>IDENTIFICATION</scope>
</reference>
<dbReference type="Proteomes" id="UP000887579">
    <property type="component" value="Unplaced"/>
</dbReference>
<protein>
    <submittedName>
        <fullName evidence="2">Uncharacterized protein</fullName>
    </submittedName>
</protein>
<evidence type="ECO:0000313" key="2">
    <source>
        <dbReference type="WBParaSite" id="ES5_v2.g30804.t1"/>
    </source>
</evidence>
<accession>A0AC34GMI2</accession>
<name>A0AC34GMI2_9BILA</name>
<sequence>MVVPAADPPAIDQNAIAAIVAAVMAQVNVTPAPPQSSSGSGSLPVLPQYCYDAAKSNGAALWFTRIENLFQLHNITEGKQKVSLTVNALDSSTFEKVNRALIPTSILGYENFDKL</sequence>
<dbReference type="WBParaSite" id="ES5_v2.g30804.t1">
    <property type="protein sequence ID" value="ES5_v2.g30804.t1"/>
    <property type="gene ID" value="ES5_v2.g30804"/>
</dbReference>
<evidence type="ECO:0000313" key="1">
    <source>
        <dbReference type="Proteomes" id="UP000887579"/>
    </source>
</evidence>
<organism evidence="1 2">
    <name type="scientific">Panagrolaimus sp. ES5</name>
    <dbReference type="NCBI Taxonomy" id="591445"/>
    <lineage>
        <taxon>Eukaryota</taxon>
        <taxon>Metazoa</taxon>
        <taxon>Ecdysozoa</taxon>
        <taxon>Nematoda</taxon>
        <taxon>Chromadorea</taxon>
        <taxon>Rhabditida</taxon>
        <taxon>Tylenchina</taxon>
        <taxon>Panagrolaimomorpha</taxon>
        <taxon>Panagrolaimoidea</taxon>
        <taxon>Panagrolaimidae</taxon>
        <taxon>Panagrolaimus</taxon>
    </lineage>
</organism>
<proteinExistence type="predicted"/>